<proteinExistence type="predicted"/>
<accession>H6RIQ9</accession>
<dbReference type="HOGENOM" id="CLU_2951085_0_0_11"/>
<reference evidence="2 3" key="1">
    <citation type="journal article" date="2012" name="J. Bacteriol.">
        <title>Genome Sequence of Blastococcus saxobsidens DD2, a Stone-Inhabiting Bacterium.</title>
        <authorList>
            <person name="Chouaia B."/>
            <person name="Crotti E."/>
            <person name="Brusetti L."/>
            <person name="Daffonchio D."/>
            <person name="Essoussi I."/>
            <person name="Nouioui I."/>
            <person name="Sbissi I."/>
            <person name="Ghodhbane-Gtari F."/>
            <person name="Gtari M."/>
            <person name="Vacherie B."/>
            <person name="Barbe V."/>
            <person name="Medigue C."/>
            <person name="Gury J."/>
            <person name="Pujic P."/>
            <person name="Normand P."/>
        </authorList>
    </citation>
    <scope>NUCLEOTIDE SEQUENCE [LARGE SCALE GENOMIC DNA]</scope>
    <source>
        <strain evidence="2 3">DD2</strain>
    </source>
</reference>
<evidence type="ECO:0000256" key="1">
    <source>
        <dbReference type="SAM" id="MobiDB-lite"/>
    </source>
</evidence>
<reference evidence="3" key="2">
    <citation type="submission" date="2012-02" db="EMBL/GenBank/DDBJ databases">
        <title>Complete genome sequence of Blastococcus saxobsidens strain DD2.</title>
        <authorList>
            <person name="Genoscope."/>
        </authorList>
    </citation>
    <scope>NUCLEOTIDE SEQUENCE [LARGE SCALE GENOMIC DNA]</scope>
    <source>
        <strain evidence="3">DD2</strain>
    </source>
</reference>
<organism evidence="2 3">
    <name type="scientific">Blastococcus saxobsidens (strain DD2)</name>
    <dbReference type="NCBI Taxonomy" id="1146883"/>
    <lineage>
        <taxon>Bacteria</taxon>
        <taxon>Bacillati</taxon>
        <taxon>Actinomycetota</taxon>
        <taxon>Actinomycetes</taxon>
        <taxon>Geodermatophilales</taxon>
        <taxon>Geodermatophilaceae</taxon>
        <taxon>Blastococcus</taxon>
    </lineage>
</organism>
<dbReference type="EMBL" id="FO117623">
    <property type="protein sequence ID" value="CCG02253.1"/>
    <property type="molecule type" value="Genomic_DNA"/>
</dbReference>
<sequence>MAPVGAAGEVPVCRRPSPFHPPGSGPFPDLWMHLPPVDDATAGDGASAGSDAMIEPERP</sequence>
<keyword evidence="3" id="KW-1185">Reference proteome</keyword>
<evidence type="ECO:0000313" key="3">
    <source>
        <dbReference type="Proteomes" id="UP000007517"/>
    </source>
</evidence>
<feature type="compositionally biased region" description="Low complexity" evidence="1">
    <location>
        <begin position="38"/>
        <end position="52"/>
    </location>
</feature>
<name>H6RIQ9_BLASD</name>
<dbReference type="KEGG" id="bsd:BLASA_1315"/>
<evidence type="ECO:0000313" key="2">
    <source>
        <dbReference type="EMBL" id="CCG02253.1"/>
    </source>
</evidence>
<dbReference type="Proteomes" id="UP000007517">
    <property type="component" value="Chromosome"/>
</dbReference>
<protein>
    <submittedName>
        <fullName evidence="2">Uncharacterized protein</fullName>
    </submittedName>
</protein>
<feature type="region of interest" description="Disordered" evidence="1">
    <location>
        <begin position="1"/>
        <end position="59"/>
    </location>
</feature>
<gene>
    <name evidence="2" type="ordered locus">BLASA_1315</name>
</gene>
<dbReference type="AlphaFoldDB" id="H6RIQ9"/>